<evidence type="ECO:0000259" key="7">
    <source>
        <dbReference type="PROSITE" id="PS51372"/>
    </source>
</evidence>
<dbReference type="PROSITE" id="PS51372">
    <property type="entry name" value="PRD_2"/>
    <property type="match status" value="1"/>
</dbReference>
<proteinExistence type="predicted"/>
<dbReference type="Gene3D" id="3.40.930.10">
    <property type="entry name" value="Mannitol-specific EII, Chain A"/>
    <property type="match status" value="1"/>
</dbReference>
<evidence type="ECO:0000256" key="3">
    <source>
        <dbReference type="ARBA" id="ARBA00023015"/>
    </source>
</evidence>
<dbReference type="EMBL" id="VUMN01000004">
    <property type="protein sequence ID" value="MSS57862.1"/>
    <property type="molecule type" value="Genomic_DNA"/>
</dbReference>
<feature type="domain" description="PTS EIIB type-2" evidence="6">
    <location>
        <begin position="398"/>
        <end position="487"/>
    </location>
</feature>
<dbReference type="Gene3D" id="1.10.1790.10">
    <property type="entry name" value="PRD domain"/>
    <property type="match status" value="1"/>
</dbReference>
<dbReference type="AlphaFoldDB" id="A0A7X2NQU9"/>
<dbReference type="GO" id="GO:0003700">
    <property type="term" value="F:DNA-binding transcription factor activity"/>
    <property type="evidence" value="ECO:0007669"/>
    <property type="project" value="InterPro"/>
</dbReference>
<dbReference type="SMART" id="SM00420">
    <property type="entry name" value="HTH_DEOR"/>
    <property type="match status" value="1"/>
</dbReference>
<keyword evidence="9" id="KW-1185">Reference proteome</keyword>
<dbReference type="PANTHER" id="PTHR30185:SF18">
    <property type="entry name" value="TRANSCRIPTIONAL REGULATOR MTLR"/>
    <property type="match status" value="1"/>
</dbReference>
<evidence type="ECO:0000259" key="6">
    <source>
        <dbReference type="PROSITE" id="PS51099"/>
    </source>
</evidence>
<dbReference type="GO" id="GO:0008982">
    <property type="term" value="F:protein-N(PI)-phosphohistidine-sugar phosphotransferase activity"/>
    <property type="evidence" value="ECO:0007669"/>
    <property type="project" value="InterPro"/>
</dbReference>
<dbReference type="Gene3D" id="3.40.50.2300">
    <property type="match status" value="1"/>
</dbReference>
<dbReference type="InterPro" id="IPR050661">
    <property type="entry name" value="BglG_antiterminators"/>
</dbReference>
<evidence type="ECO:0000259" key="5">
    <source>
        <dbReference type="PROSITE" id="PS51094"/>
    </source>
</evidence>
<keyword evidence="4" id="KW-0804">Transcription</keyword>
<dbReference type="SUPFAM" id="SSF52794">
    <property type="entry name" value="PTS system IIB component-like"/>
    <property type="match status" value="1"/>
</dbReference>
<evidence type="ECO:0000313" key="8">
    <source>
        <dbReference type="EMBL" id="MSS57862.1"/>
    </source>
</evidence>
<dbReference type="Pfam" id="PF08279">
    <property type="entry name" value="HTH_11"/>
    <property type="match status" value="2"/>
</dbReference>
<dbReference type="Gene3D" id="1.10.10.10">
    <property type="entry name" value="Winged helix-like DNA-binding domain superfamily/Winged helix DNA-binding domain"/>
    <property type="match status" value="2"/>
</dbReference>
<accession>A0A7X2NQU9</accession>
<reference evidence="8 9" key="1">
    <citation type="submission" date="2019-08" db="EMBL/GenBank/DDBJ databases">
        <title>In-depth cultivation of the pig gut microbiome towards novel bacterial diversity and tailored functional studies.</title>
        <authorList>
            <person name="Wylensek D."/>
            <person name="Hitch T.C.A."/>
            <person name="Clavel T."/>
        </authorList>
    </citation>
    <scope>NUCLEOTIDE SEQUENCE [LARGE SCALE GENOMIC DNA]</scope>
    <source>
        <strain evidence="8 9">Oil+RF-744-GAM-WT-6</strain>
    </source>
</reference>
<dbReference type="InterPro" id="IPR016152">
    <property type="entry name" value="PTrfase/Anion_transptr"/>
</dbReference>
<dbReference type="Proteomes" id="UP000461880">
    <property type="component" value="Unassembled WGS sequence"/>
</dbReference>
<feature type="domain" description="PTS EIIA type-2" evidence="5">
    <location>
        <begin position="498"/>
        <end position="638"/>
    </location>
</feature>
<dbReference type="InterPro" id="IPR036095">
    <property type="entry name" value="PTS_EIIB-like_sf"/>
</dbReference>
<dbReference type="InterPro" id="IPR001034">
    <property type="entry name" value="DeoR_HTH"/>
</dbReference>
<dbReference type="CDD" id="cd05568">
    <property type="entry name" value="PTS_IIB_bgl_like"/>
    <property type="match status" value="1"/>
</dbReference>
<evidence type="ECO:0000256" key="1">
    <source>
        <dbReference type="ARBA" id="ARBA00022679"/>
    </source>
</evidence>
<dbReference type="InterPro" id="IPR011991">
    <property type="entry name" value="ArsR-like_HTH"/>
</dbReference>
<dbReference type="InterPro" id="IPR013196">
    <property type="entry name" value="HTH_11"/>
</dbReference>
<dbReference type="InterPro" id="IPR013011">
    <property type="entry name" value="PTS_EIIB_2"/>
</dbReference>
<sequence length="641" mass="73705">MKVDERRKQIRKILENADGYLTVSEIAAKVNYSVRTVHNDLDELEKNGLILSKKSGVGVKLVRDDFSENDSEEEQITAERRRLDLIRILLIDEKKITYQEIADRYYVSVSSVVNDVKVIREMFRGPDMIAIESSDVGTRFAGTNEQWFKSLSEFNRYLIGRENIGFEALAESKFLADFYDEKTLLVCRNLIDSFHKYRLAEEAYYYKENLFASILALTWRIEKGHHVLLGQKEFNASKVMEMTNYFVASDLLRMERDRFGKTFQYSTDDVITLSIILSANKVRFSKSTTVVNKDVFEIADQLIQSMEKILSISLSDDEELRESLLNHIGPLLFRLEHGIRIVNPMMEDIKSEFRNMFNLTWLAVENIADARFRKISDDEVGFLMLYFQNAVEEKRISRRILIVCPNGVVASNIIANRIEGVLPKLDIIEVSSIDKAKQYDLSEFSFVVTTVDIPQLSIPVVKVSMLVSEEDLRKIQRIYESVKNTEGESEKNGNLFREFLPVDNIYFSREECTREEVIDRVCTDLESRGYTEKEFRSALLAREANGGTDTPYGGAIPHGAVKYVNQTALAVWVSRKAIRWTNYRVNVVVFLALSEKDIKRSRQIINAVSELVMNKSNVQKLAAADSLDEVVREIYKGSLHD</sequence>
<keyword evidence="3" id="KW-0805">Transcription regulation</keyword>
<dbReference type="InterPro" id="IPR036634">
    <property type="entry name" value="PRD_sf"/>
</dbReference>
<dbReference type="InterPro" id="IPR002178">
    <property type="entry name" value="PTS_EIIA_type-2_dom"/>
</dbReference>
<dbReference type="Pfam" id="PF00874">
    <property type="entry name" value="PRD"/>
    <property type="match status" value="1"/>
</dbReference>
<dbReference type="PANTHER" id="PTHR30185">
    <property type="entry name" value="CRYPTIC BETA-GLUCOSIDE BGL OPERON ANTITERMINATOR"/>
    <property type="match status" value="1"/>
</dbReference>
<dbReference type="SUPFAM" id="SSF55804">
    <property type="entry name" value="Phoshotransferase/anion transport protein"/>
    <property type="match status" value="1"/>
</dbReference>
<dbReference type="InterPro" id="IPR011608">
    <property type="entry name" value="PRD"/>
</dbReference>
<keyword evidence="2" id="KW-0677">Repeat</keyword>
<name>A0A7X2NQU9_9FIRM</name>
<dbReference type="GO" id="GO:0009401">
    <property type="term" value="P:phosphoenolpyruvate-dependent sugar phosphotransferase system"/>
    <property type="evidence" value="ECO:0007669"/>
    <property type="project" value="InterPro"/>
</dbReference>
<organism evidence="8 9">
    <name type="scientific">Stecheria intestinalis</name>
    <dbReference type="NCBI Taxonomy" id="2606630"/>
    <lineage>
        <taxon>Bacteria</taxon>
        <taxon>Bacillati</taxon>
        <taxon>Bacillota</taxon>
        <taxon>Erysipelotrichia</taxon>
        <taxon>Erysipelotrichales</taxon>
        <taxon>Erysipelotrichaceae</taxon>
        <taxon>Stecheria</taxon>
    </lineage>
</organism>
<dbReference type="InterPro" id="IPR036390">
    <property type="entry name" value="WH_DNA-bd_sf"/>
</dbReference>
<protein>
    <submittedName>
        <fullName evidence="8">HTH domain-containing protein</fullName>
    </submittedName>
</protein>
<feature type="domain" description="PRD" evidence="7">
    <location>
        <begin position="290"/>
        <end position="397"/>
    </location>
</feature>
<dbReference type="PROSITE" id="PS51099">
    <property type="entry name" value="PTS_EIIB_TYPE_2"/>
    <property type="match status" value="1"/>
</dbReference>
<gene>
    <name evidence="8" type="ORF">FYJ51_02970</name>
</gene>
<keyword evidence="1" id="KW-0808">Transferase</keyword>
<dbReference type="Pfam" id="PF00359">
    <property type="entry name" value="PTS_EIIA_2"/>
    <property type="match status" value="1"/>
</dbReference>
<dbReference type="RefSeq" id="WP_154503035.1">
    <property type="nucleotide sequence ID" value="NZ_VUMN01000004.1"/>
</dbReference>
<evidence type="ECO:0000256" key="4">
    <source>
        <dbReference type="ARBA" id="ARBA00023163"/>
    </source>
</evidence>
<dbReference type="PROSITE" id="PS51094">
    <property type="entry name" value="PTS_EIIA_TYPE_2"/>
    <property type="match status" value="1"/>
</dbReference>
<evidence type="ECO:0000256" key="2">
    <source>
        <dbReference type="ARBA" id="ARBA00022737"/>
    </source>
</evidence>
<dbReference type="SUPFAM" id="SSF46785">
    <property type="entry name" value="Winged helix' DNA-binding domain"/>
    <property type="match status" value="1"/>
</dbReference>
<dbReference type="InterPro" id="IPR036388">
    <property type="entry name" value="WH-like_DNA-bd_sf"/>
</dbReference>
<comment type="caution">
    <text evidence="8">The sequence shown here is derived from an EMBL/GenBank/DDBJ whole genome shotgun (WGS) entry which is preliminary data.</text>
</comment>
<dbReference type="CDD" id="cd00090">
    <property type="entry name" value="HTH_ARSR"/>
    <property type="match status" value="1"/>
</dbReference>
<dbReference type="SUPFAM" id="SSF63520">
    <property type="entry name" value="PTS-regulatory domain, PRD"/>
    <property type="match status" value="1"/>
</dbReference>
<evidence type="ECO:0000313" key="9">
    <source>
        <dbReference type="Proteomes" id="UP000461880"/>
    </source>
</evidence>